<keyword evidence="4" id="KW-0808">Transferase</keyword>
<organism evidence="12 13">
    <name type="scientific">Desulfolutivibrio sulfodismutans</name>
    <dbReference type="NCBI Taxonomy" id="63561"/>
    <lineage>
        <taxon>Bacteria</taxon>
        <taxon>Pseudomonadati</taxon>
        <taxon>Thermodesulfobacteriota</taxon>
        <taxon>Desulfovibrionia</taxon>
        <taxon>Desulfovibrionales</taxon>
        <taxon>Desulfovibrionaceae</taxon>
        <taxon>Desulfolutivibrio</taxon>
    </lineage>
</organism>
<dbReference type="InterPro" id="IPR036890">
    <property type="entry name" value="HATPase_C_sf"/>
</dbReference>
<dbReference type="RefSeq" id="WP_163302806.1">
    <property type="nucleotide sequence ID" value="NZ_JAAGRQ010000059.1"/>
</dbReference>
<evidence type="ECO:0000259" key="9">
    <source>
        <dbReference type="PROSITE" id="PS50109"/>
    </source>
</evidence>
<keyword evidence="3" id="KW-0597">Phosphoprotein</keyword>
<dbReference type="EMBL" id="JAAGRQ010000059">
    <property type="protein sequence ID" value="NDY57724.1"/>
    <property type="molecule type" value="Genomic_DNA"/>
</dbReference>
<feature type="domain" description="PAC" evidence="11">
    <location>
        <begin position="80"/>
        <end position="131"/>
    </location>
</feature>
<dbReference type="SUPFAM" id="SSF55785">
    <property type="entry name" value="PYP-like sensor domain (PAS domain)"/>
    <property type="match status" value="1"/>
</dbReference>
<dbReference type="PROSITE" id="PS50112">
    <property type="entry name" value="PAS"/>
    <property type="match status" value="1"/>
</dbReference>
<dbReference type="PANTHER" id="PTHR43065:SF10">
    <property type="entry name" value="PEROXIDE STRESS-ACTIVATED HISTIDINE KINASE MAK3"/>
    <property type="match status" value="1"/>
</dbReference>
<evidence type="ECO:0000256" key="3">
    <source>
        <dbReference type="ARBA" id="ARBA00022553"/>
    </source>
</evidence>
<dbReference type="InterPro" id="IPR000014">
    <property type="entry name" value="PAS"/>
</dbReference>
<dbReference type="InterPro" id="IPR003661">
    <property type="entry name" value="HisK_dim/P_dom"/>
</dbReference>
<dbReference type="InterPro" id="IPR004358">
    <property type="entry name" value="Sig_transdc_His_kin-like_C"/>
</dbReference>
<feature type="domain" description="PAS" evidence="10">
    <location>
        <begin position="12"/>
        <end position="49"/>
    </location>
</feature>
<dbReference type="Gene3D" id="3.30.565.10">
    <property type="entry name" value="Histidine kinase-like ATPase, C-terminal domain"/>
    <property type="match status" value="1"/>
</dbReference>
<dbReference type="GO" id="GO:0000155">
    <property type="term" value="F:phosphorelay sensor kinase activity"/>
    <property type="evidence" value="ECO:0007669"/>
    <property type="project" value="InterPro"/>
</dbReference>
<dbReference type="InterPro" id="IPR000700">
    <property type="entry name" value="PAS-assoc_C"/>
</dbReference>
<protein>
    <recommendedName>
        <fullName evidence="2">histidine kinase</fullName>
        <ecNumber evidence="2">2.7.13.3</ecNumber>
    </recommendedName>
</protein>
<dbReference type="InterPro" id="IPR013656">
    <property type="entry name" value="PAS_4"/>
</dbReference>
<dbReference type="PANTHER" id="PTHR43065">
    <property type="entry name" value="SENSOR HISTIDINE KINASE"/>
    <property type="match status" value="1"/>
</dbReference>
<evidence type="ECO:0000256" key="4">
    <source>
        <dbReference type="ARBA" id="ARBA00022679"/>
    </source>
</evidence>
<name>A0A7K3NNF3_9BACT</name>
<reference evidence="12 13" key="1">
    <citation type="submission" date="2020-02" db="EMBL/GenBank/DDBJ databases">
        <title>Comparative genomics of sulfur disproportionating microorganisms.</title>
        <authorList>
            <person name="Ward L.M."/>
            <person name="Bertran E."/>
            <person name="Johnston D.T."/>
        </authorList>
    </citation>
    <scope>NUCLEOTIDE SEQUENCE [LARGE SCALE GENOMIC DNA]</scope>
    <source>
        <strain evidence="12 13">DSM 3696</strain>
    </source>
</reference>
<dbReference type="Pfam" id="PF08448">
    <property type="entry name" value="PAS_4"/>
    <property type="match status" value="1"/>
</dbReference>
<dbReference type="PROSITE" id="PS50109">
    <property type="entry name" value="HIS_KIN"/>
    <property type="match status" value="1"/>
</dbReference>
<dbReference type="InterPro" id="IPR036097">
    <property type="entry name" value="HisK_dim/P_sf"/>
</dbReference>
<evidence type="ECO:0000256" key="2">
    <source>
        <dbReference type="ARBA" id="ARBA00012438"/>
    </source>
</evidence>
<evidence type="ECO:0000313" key="12">
    <source>
        <dbReference type="EMBL" id="NDY57724.1"/>
    </source>
</evidence>
<dbReference type="InterPro" id="IPR003594">
    <property type="entry name" value="HATPase_dom"/>
</dbReference>
<comment type="caution">
    <text evidence="12">The sequence shown here is derived from an EMBL/GenBank/DDBJ whole genome shotgun (WGS) entry which is preliminary data.</text>
</comment>
<proteinExistence type="predicted"/>
<dbReference type="Gene3D" id="1.10.287.130">
    <property type="match status" value="1"/>
</dbReference>
<keyword evidence="13" id="KW-1185">Reference proteome</keyword>
<dbReference type="SMART" id="SM00387">
    <property type="entry name" value="HATPase_c"/>
    <property type="match status" value="1"/>
</dbReference>
<dbReference type="CDD" id="cd00130">
    <property type="entry name" value="PAS"/>
    <property type="match status" value="1"/>
</dbReference>
<dbReference type="PRINTS" id="PR00344">
    <property type="entry name" value="BCTRLSENSOR"/>
</dbReference>
<keyword evidence="8" id="KW-0902">Two-component regulatory system</keyword>
<sequence length="477" mass="51194">MPTPRRVVEEYILKSIPVGLLVIDRDGRIAAASPVAGALLGISREQLKGVVWRDVFPDASGSAEFAALVRQGTDEGVSAKQREIAYVTPDGRALRLIVNVSCVRRSGRMVGVVCIFEDVTELHRARERETSVLREKNRLQHDIIESLGNLALSVAHQIRNPTAAIGGFSRKMRAVMQEHGLPTEYPDIIFSEALRLEGIVGTVVRLASIQRPKPMFSPLLPLVERVTAAIGRVAAQSGRTVEWDIQVEAGECFMDQGLVHLVLMEILRNAVEFSSPGLVRVRLLALREGHFWRIAVSDAGPGIPDHSLPFVFDPFFTTKARGAGIGLTMARKIVMEHGGELSLHSPGKGGVSVSLSLPMPMQDAAAGGSPGVSCDLLGDGLDACLLTTKARQAGVNIVGLSAVDAVREIQAAEGFEPCFGRGRFDICGQEGCLFRADCMKLKRVEAPCRITYAGDPELAGLDAGGVVASCLRAQDAP</sequence>
<keyword evidence="5" id="KW-0547">Nucleotide-binding</keyword>
<dbReference type="InterPro" id="IPR035965">
    <property type="entry name" value="PAS-like_dom_sf"/>
</dbReference>
<dbReference type="EC" id="2.7.13.3" evidence="2"/>
<dbReference type="InterPro" id="IPR005467">
    <property type="entry name" value="His_kinase_dom"/>
</dbReference>
<dbReference type="CDD" id="cd00082">
    <property type="entry name" value="HisKA"/>
    <property type="match status" value="1"/>
</dbReference>
<evidence type="ECO:0000313" key="13">
    <source>
        <dbReference type="Proteomes" id="UP000469724"/>
    </source>
</evidence>
<dbReference type="SUPFAM" id="SSF47384">
    <property type="entry name" value="Homodimeric domain of signal transducing histidine kinase"/>
    <property type="match status" value="1"/>
</dbReference>
<feature type="domain" description="Histidine kinase" evidence="9">
    <location>
        <begin position="153"/>
        <end position="361"/>
    </location>
</feature>
<dbReference type="GO" id="GO:0005524">
    <property type="term" value="F:ATP binding"/>
    <property type="evidence" value="ECO:0007669"/>
    <property type="project" value="UniProtKB-KW"/>
</dbReference>
<evidence type="ECO:0000259" key="10">
    <source>
        <dbReference type="PROSITE" id="PS50112"/>
    </source>
</evidence>
<gene>
    <name evidence="12" type="ORF">G3N56_13385</name>
</gene>
<evidence type="ECO:0000256" key="7">
    <source>
        <dbReference type="ARBA" id="ARBA00022840"/>
    </source>
</evidence>
<evidence type="ECO:0000256" key="5">
    <source>
        <dbReference type="ARBA" id="ARBA00022741"/>
    </source>
</evidence>
<accession>A0A7K3NNF3</accession>
<dbReference type="AlphaFoldDB" id="A0A7K3NNF3"/>
<evidence type="ECO:0000256" key="8">
    <source>
        <dbReference type="ARBA" id="ARBA00023012"/>
    </source>
</evidence>
<dbReference type="Proteomes" id="UP000469724">
    <property type="component" value="Unassembled WGS sequence"/>
</dbReference>
<dbReference type="SUPFAM" id="SSF55874">
    <property type="entry name" value="ATPase domain of HSP90 chaperone/DNA topoisomerase II/histidine kinase"/>
    <property type="match status" value="1"/>
</dbReference>
<dbReference type="NCBIfam" id="TIGR00229">
    <property type="entry name" value="sensory_box"/>
    <property type="match status" value="1"/>
</dbReference>
<dbReference type="Pfam" id="PF02518">
    <property type="entry name" value="HATPase_c"/>
    <property type="match status" value="1"/>
</dbReference>
<dbReference type="SMART" id="SM00091">
    <property type="entry name" value="PAS"/>
    <property type="match status" value="1"/>
</dbReference>
<dbReference type="PROSITE" id="PS50113">
    <property type="entry name" value="PAC"/>
    <property type="match status" value="1"/>
</dbReference>
<keyword evidence="6" id="KW-0418">Kinase</keyword>
<comment type="catalytic activity">
    <reaction evidence="1">
        <text>ATP + protein L-histidine = ADP + protein N-phospho-L-histidine.</text>
        <dbReference type="EC" id="2.7.13.3"/>
    </reaction>
</comment>
<evidence type="ECO:0000256" key="1">
    <source>
        <dbReference type="ARBA" id="ARBA00000085"/>
    </source>
</evidence>
<evidence type="ECO:0000259" key="11">
    <source>
        <dbReference type="PROSITE" id="PS50113"/>
    </source>
</evidence>
<evidence type="ECO:0000256" key="6">
    <source>
        <dbReference type="ARBA" id="ARBA00022777"/>
    </source>
</evidence>
<keyword evidence="7" id="KW-0067">ATP-binding</keyword>
<dbReference type="Gene3D" id="3.30.450.20">
    <property type="entry name" value="PAS domain"/>
    <property type="match status" value="1"/>
</dbReference>